<evidence type="ECO:0000313" key="3">
    <source>
        <dbReference type="Proteomes" id="UP001174694"/>
    </source>
</evidence>
<keyword evidence="3" id="KW-1185">Reference proteome</keyword>
<organism evidence="2 3">
    <name type="scientific">Pleurostoma richardsiae</name>
    <dbReference type="NCBI Taxonomy" id="41990"/>
    <lineage>
        <taxon>Eukaryota</taxon>
        <taxon>Fungi</taxon>
        <taxon>Dikarya</taxon>
        <taxon>Ascomycota</taxon>
        <taxon>Pezizomycotina</taxon>
        <taxon>Sordariomycetes</taxon>
        <taxon>Sordariomycetidae</taxon>
        <taxon>Calosphaeriales</taxon>
        <taxon>Pleurostomataceae</taxon>
        <taxon>Pleurostoma</taxon>
    </lineage>
</organism>
<dbReference type="Proteomes" id="UP001174694">
    <property type="component" value="Unassembled WGS sequence"/>
</dbReference>
<feature type="region of interest" description="Disordered" evidence="1">
    <location>
        <begin position="24"/>
        <end position="47"/>
    </location>
</feature>
<dbReference type="InterPro" id="IPR008547">
    <property type="entry name" value="DUF829_TMEM53"/>
</dbReference>
<protein>
    <recommendedName>
        <fullName evidence="4">Indole-diterpene biosynthesis protein PaxU</fullName>
    </recommendedName>
</protein>
<evidence type="ECO:0000256" key="1">
    <source>
        <dbReference type="SAM" id="MobiDB-lite"/>
    </source>
</evidence>
<dbReference type="AlphaFoldDB" id="A0AA38RDG9"/>
<accession>A0AA38RDG9</accession>
<proteinExistence type="predicted"/>
<dbReference type="PANTHER" id="PTHR12265">
    <property type="entry name" value="TRANSMEMBRANE PROTEIN 53"/>
    <property type="match status" value="1"/>
</dbReference>
<dbReference type="PANTHER" id="PTHR12265:SF40">
    <property type="entry name" value="DUF829-DOMAIN-CONTAINING PROTEIN"/>
    <property type="match status" value="1"/>
</dbReference>
<reference evidence="2" key="1">
    <citation type="submission" date="2022-07" db="EMBL/GenBank/DDBJ databases">
        <title>Fungi with potential for degradation of polypropylene.</title>
        <authorList>
            <person name="Gostincar C."/>
        </authorList>
    </citation>
    <scope>NUCLEOTIDE SEQUENCE</scope>
    <source>
        <strain evidence="2">EXF-13308</strain>
    </source>
</reference>
<dbReference type="Pfam" id="PF05705">
    <property type="entry name" value="DUF829"/>
    <property type="match status" value="1"/>
</dbReference>
<sequence length="321" mass="34738">MASNAVVPTQAPLSDFAKLSANTSLYRPDDKSPSATSSGGNSGDVGSTAGAGPRLIVICSWMGSRDQHIAKYTARLQALYPTSPILLIKSVKGHFTRPRSITADVQPAASAMRSILGASGPPPPDPATTRPEMLLLVFSNGGSTTLHHLYLAYAASSGDKDAAAALPPHATVFDSSPGIRFSYPRSVTAMTAGVTGARRLLLLPVVHLLLAYLWAALHYAPRWWPWRPSDPFAAASAAHNDKAGCNRREVRRAYVYSEEDALIDFRGIEEHARQAGERGFRVVRLEKFVGSPHVAHARTDEGRYWGVVRETWEGKREENGK</sequence>
<gene>
    <name evidence="2" type="ORF">NKR23_g6691</name>
</gene>
<comment type="caution">
    <text evidence="2">The sequence shown here is derived from an EMBL/GenBank/DDBJ whole genome shotgun (WGS) entry which is preliminary data.</text>
</comment>
<evidence type="ECO:0008006" key="4">
    <source>
        <dbReference type="Google" id="ProtNLM"/>
    </source>
</evidence>
<name>A0AA38RDG9_9PEZI</name>
<dbReference type="EMBL" id="JANBVO010000019">
    <property type="protein sequence ID" value="KAJ9143346.1"/>
    <property type="molecule type" value="Genomic_DNA"/>
</dbReference>
<evidence type="ECO:0000313" key="2">
    <source>
        <dbReference type="EMBL" id="KAJ9143346.1"/>
    </source>
</evidence>